<sequence length="163" mass="18591">MNVNVIKTAQRILDVYWDRSIPVNVDDIAQKMNVEVYYLPKLAGGDDISGRFDIVNGIPTCYIRNTDVEQRQRFTLAHELGHFILNHGGGFRDNSASFNMHNYDPREVDANAFAAELLMPKIAIDYVIEKLKNIHSIDEFAHLFNVSIPAMTYRLKNLGIHLS</sequence>
<evidence type="ECO:0000259" key="1">
    <source>
        <dbReference type="Pfam" id="PF06114"/>
    </source>
</evidence>
<comment type="caution">
    <text evidence="2">The sequence shown here is derived from an EMBL/GenBank/DDBJ whole genome shotgun (WGS) entry which is preliminary data.</text>
</comment>
<proteinExistence type="predicted"/>
<dbReference type="EMBL" id="JWIZ01000027">
    <property type="protein sequence ID" value="KMK51613.1"/>
    <property type="molecule type" value="Genomic_DNA"/>
</dbReference>
<reference evidence="2 3" key="1">
    <citation type="submission" date="2014-12" db="EMBL/GenBank/DDBJ databases">
        <title>Reclassification of Actinobacillus muris as Muribacter muris.</title>
        <authorList>
            <person name="Christensen H."/>
            <person name="Nicklas W."/>
            <person name="Bisgaard M."/>
        </authorList>
    </citation>
    <scope>NUCLEOTIDE SEQUENCE [LARGE SCALE GENOMIC DNA]</scope>
    <source>
        <strain evidence="2 3">Ackerman80-443D</strain>
    </source>
</reference>
<dbReference type="AlphaFoldDB" id="A0A0J5P5D1"/>
<dbReference type="Proteomes" id="UP000036270">
    <property type="component" value="Unassembled WGS sequence"/>
</dbReference>
<evidence type="ECO:0000313" key="2">
    <source>
        <dbReference type="EMBL" id="KMK51613.1"/>
    </source>
</evidence>
<dbReference type="PATRIC" id="fig|67855.3.peg.941"/>
<dbReference type="InterPro" id="IPR010359">
    <property type="entry name" value="IrrE_HExxH"/>
</dbReference>
<gene>
    <name evidence="2" type="ORF">RO21_05380</name>
</gene>
<keyword evidence="3" id="KW-1185">Reference proteome</keyword>
<dbReference type="Pfam" id="PF06114">
    <property type="entry name" value="Peptidase_M78"/>
    <property type="match status" value="1"/>
</dbReference>
<dbReference type="RefSeq" id="WP_047976768.1">
    <property type="nucleotide sequence ID" value="NZ_JWIZ01000027.1"/>
</dbReference>
<dbReference type="PANTHER" id="PTHR43236">
    <property type="entry name" value="ANTITOXIN HIGA1"/>
    <property type="match status" value="1"/>
</dbReference>
<protein>
    <recommendedName>
        <fullName evidence="1">IrrE N-terminal-like domain-containing protein</fullName>
    </recommendedName>
</protein>
<accession>A0A0J5P5D1</accession>
<evidence type="ECO:0000313" key="3">
    <source>
        <dbReference type="Proteomes" id="UP000036270"/>
    </source>
</evidence>
<organism evidence="2 3">
    <name type="scientific">Muribacter muris</name>
    <dbReference type="NCBI Taxonomy" id="67855"/>
    <lineage>
        <taxon>Bacteria</taxon>
        <taxon>Pseudomonadati</taxon>
        <taxon>Pseudomonadota</taxon>
        <taxon>Gammaproteobacteria</taxon>
        <taxon>Pasteurellales</taxon>
        <taxon>Pasteurellaceae</taxon>
        <taxon>Muribacter</taxon>
    </lineage>
</organism>
<dbReference type="PANTHER" id="PTHR43236:SF2">
    <property type="entry name" value="BLL0069 PROTEIN"/>
    <property type="match status" value="1"/>
</dbReference>
<feature type="domain" description="IrrE N-terminal-like" evidence="1">
    <location>
        <begin position="30"/>
        <end position="156"/>
    </location>
</feature>
<dbReference type="InterPro" id="IPR052345">
    <property type="entry name" value="Rad_response_metalloprotease"/>
</dbReference>
<name>A0A0J5P5D1_9PAST</name>
<dbReference type="Gene3D" id="1.10.10.2910">
    <property type="match status" value="1"/>
</dbReference>
<dbReference type="STRING" id="67855.RO21_05380"/>